<dbReference type="PANTHER" id="PTHR11129:SF3">
    <property type="entry name" value="PROTEIN PRENYLTRANSFERASE ALPHA SUBUNIT REPEAT-CONTAINING PROTEIN 1"/>
    <property type="match status" value="1"/>
</dbReference>
<protein>
    <recommendedName>
        <fullName evidence="7">Protein prenyltransferase alpha subunit repeat-containing protein 1</fullName>
    </recommendedName>
</protein>
<keyword evidence="6" id="KW-1185">Reference proteome</keyword>
<evidence type="ECO:0008006" key="7">
    <source>
        <dbReference type="Google" id="ProtNLM"/>
    </source>
</evidence>
<reference evidence="5 6" key="1">
    <citation type="submission" date="2016-07" db="EMBL/GenBank/DDBJ databases">
        <title>Draft genome of the white-rot fungus Obba rivulosa 3A-2.</title>
        <authorList>
            <consortium name="DOE Joint Genome Institute"/>
            <person name="Miettinen O."/>
            <person name="Riley R."/>
            <person name="Acob R."/>
            <person name="Barry K."/>
            <person name="Cullen D."/>
            <person name="De Vries R."/>
            <person name="Hainaut M."/>
            <person name="Hatakka A."/>
            <person name="Henrissat B."/>
            <person name="Hilden K."/>
            <person name="Kuo R."/>
            <person name="Labutti K."/>
            <person name="Lipzen A."/>
            <person name="Makela M.R."/>
            <person name="Sandor L."/>
            <person name="Spatafora J.W."/>
            <person name="Grigoriev I.V."/>
            <person name="Hibbett D.S."/>
        </authorList>
    </citation>
    <scope>NUCLEOTIDE SEQUENCE [LARGE SCALE GENOMIC DNA]</scope>
    <source>
        <strain evidence="5 6">3A-2</strain>
    </source>
</reference>
<evidence type="ECO:0000256" key="2">
    <source>
        <dbReference type="ARBA" id="ARBA00022602"/>
    </source>
</evidence>
<evidence type="ECO:0000256" key="1">
    <source>
        <dbReference type="ARBA" id="ARBA00006734"/>
    </source>
</evidence>
<dbReference type="PROSITE" id="PS51147">
    <property type="entry name" value="PFTA"/>
    <property type="match status" value="1"/>
</dbReference>
<evidence type="ECO:0000256" key="3">
    <source>
        <dbReference type="ARBA" id="ARBA00022679"/>
    </source>
</evidence>
<dbReference type="OrthoDB" id="1924260at2759"/>
<proteinExistence type="inferred from homology"/>
<dbReference type="PANTHER" id="PTHR11129">
    <property type="entry name" value="PROTEIN FARNESYLTRANSFERASE ALPHA SUBUNIT/RAB GERANYLGERANYL TRANSFERASE ALPHA SUBUNIT"/>
    <property type="match status" value="1"/>
</dbReference>
<dbReference type="GO" id="GO:0008318">
    <property type="term" value="F:protein prenyltransferase activity"/>
    <property type="evidence" value="ECO:0007669"/>
    <property type="project" value="InterPro"/>
</dbReference>
<evidence type="ECO:0000256" key="4">
    <source>
        <dbReference type="ARBA" id="ARBA00022737"/>
    </source>
</evidence>
<dbReference type="AlphaFoldDB" id="A0A8E2DJ00"/>
<keyword evidence="4" id="KW-0677">Repeat</keyword>
<dbReference type="Gene3D" id="1.25.40.120">
    <property type="entry name" value="Protein prenylyltransferase"/>
    <property type="match status" value="1"/>
</dbReference>
<dbReference type="EMBL" id="KV722417">
    <property type="protein sequence ID" value="OCH89875.1"/>
    <property type="molecule type" value="Genomic_DNA"/>
</dbReference>
<comment type="similarity">
    <text evidence="1">Belongs to the protein prenyltransferase subunit alpha family.</text>
</comment>
<dbReference type="GO" id="GO:0005737">
    <property type="term" value="C:cytoplasm"/>
    <property type="evidence" value="ECO:0007669"/>
    <property type="project" value="TreeGrafter"/>
</dbReference>
<dbReference type="Proteomes" id="UP000250043">
    <property type="component" value="Unassembled WGS sequence"/>
</dbReference>
<dbReference type="SUPFAM" id="SSF48439">
    <property type="entry name" value="Protein prenylyltransferase"/>
    <property type="match status" value="1"/>
</dbReference>
<name>A0A8E2DJ00_9APHY</name>
<dbReference type="Pfam" id="PF01239">
    <property type="entry name" value="PPTA"/>
    <property type="match status" value="1"/>
</dbReference>
<organism evidence="5 6">
    <name type="scientific">Obba rivulosa</name>
    <dbReference type="NCBI Taxonomy" id="1052685"/>
    <lineage>
        <taxon>Eukaryota</taxon>
        <taxon>Fungi</taxon>
        <taxon>Dikarya</taxon>
        <taxon>Basidiomycota</taxon>
        <taxon>Agaricomycotina</taxon>
        <taxon>Agaricomycetes</taxon>
        <taxon>Polyporales</taxon>
        <taxon>Gelatoporiaceae</taxon>
        <taxon>Obba</taxon>
    </lineage>
</organism>
<sequence length="394" mass="44278">MSVIKQLGALLNRPPKSIEIVPGDGSDWMAEPLDDGELFNEHQPFLLIEENLGVPEKVLYMAYIPSVELFAESRHCIASPSIFPADHDRQNLLHSSAVIVLANPAHQTALNARKWLVELSILEACKELDFITALLAVRNCAKQNLLWRYRRWLLLQVHKTVAASNDMSGLSEDTLLGLAMPSEAWRHELATTLRACEIYPRNYFAWSHRYLCMKTLCALSMESSDHAQAYQEVLFEELVAMKRWVELHVSDYSAMQYLCMLHSGIQSTVKHLPNLSQIAEINDADLVTHACTLIEAYPDHEALWLYLRGALISTGRLHATDKALRDATVKEMTSFAERFLSRGAEGEGAFPMIQHAVSAADVSVVRRHIGRVLAWLMRQIGNPSMDDHVIAVTG</sequence>
<evidence type="ECO:0000313" key="6">
    <source>
        <dbReference type="Proteomes" id="UP000250043"/>
    </source>
</evidence>
<keyword evidence="2" id="KW-0637">Prenyltransferase</keyword>
<keyword evidence="3" id="KW-0808">Transferase</keyword>
<evidence type="ECO:0000313" key="5">
    <source>
        <dbReference type="EMBL" id="OCH89875.1"/>
    </source>
</evidence>
<gene>
    <name evidence="5" type="ORF">OBBRIDRAFT_793861</name>
</gene>
<accession>A0A8E2DJ00</accession>
<dbReference type="InterPro" id="IPR002088">
    <property type="entry name" value="Prenyl_trans_a"/>
</dbReference>